<feature type="compositionally biased region" description="Polar residues" evidence="7">
    <location>
        <begin position="1505"/>
        <end position="1514"/>
    </location>
</feature>
<dbReference type="InterPro" id="IPR031777">
    <property type="entry name" value="Sortilin_C"/>
</dbReference>
<sequence length="1514" mass="170389">MRLPSIFLVFFYLFARTLCWSPEVSLLHGVDSLASIIPFDDSSTILSVGRKGVNVSHDYGRTWATKLRNKGEYPVSVTLNTFRPKSRAFVFLNGKLYGTHNEGSDWFESKFPSDRQLTKALTIDFSPFAKDVIIASFVAKDNQNDEKEFNYVSTDDGKSFRVLDVGQEYESMRCRFLSISHESNFPHNDNIICMTKTSSPDQNKLLLSENRGKSFKELSIGEDIAFDNFYLTNSYLVIRSIRDIHNKAAEVDLYVSSDAKDFKKAYLPTTLRRSDIRRIIELLGRKMFITLTRSSESNVQDDNGNTLFTDGLVSNSDGLKFTSFSTSASKSRTTITPVEFLNGTFIQKQVGRNSGGYSISIDNGNTWRKLKYSDKGNKNPIKCQDENDCNLELLIPQIFHGPTAGILVMLGHIDDNFSDQQTFISRDGGLNWEMGLEFPGIYATGDLGNVIVACPVDPSSDNDPQSEIYYSLDQGMTWSEYQLDEMFIPIDVINITPDGSGLSFILTGFSLDKPDDQTPNIDNRVTYLIDFNNVHDGKKCKAKDYEKFELAEGSCINGAKYTFNRRKQSAKCIGGEVFKDLLFDMEVCTECQEQDYECSSEFIKDSKGVCVVDEKWLSATGNCPSTDIKKPAMRLIADNMCKKELPIQSKSVSCKNKNPSDPKDIPKKPKEGDRPTFGTGDIQATFNTFKGKVRFYQYFDTDEDESLILATSEGEAYISHDSGQTYTHFNYNKPKVHEIVFNEYFNSSAYIFDIDGNLHVTHDRGYTFDTIRLPASLQLGLPLNFHSKDPNTFIYYGGKNCKSIFDTNCHIVAFITRDGGKSFSELLPNAIHCEFVGSSLKLSDSDDLLFCQVKDETSSKTRQRSLVSTTDYFETEPKVVFQKILGYMTNGEYVIIAVPGENHEITAYVTMDGNEFAETLLPYDLDIEQPEAFTVLGSSTGSVFLHFTSFQENSVAFGSLLKSNTNGTSYVKLQSNVNRNEAGYVDFEKVQGLDGIILTNVVTNADEIKDGSSQKHLRTKITFNDGVDWEYIKPPKKDSSGDSYHCKSNKLEHCSLNLHSYTERKDFRDTFSSGSALGMMIGVGNVGDKLLPFEECSTFLTIDGGKSWTEIKKGAYQWEFGDHGGILILSRDGEMTNSISYSTDFGKSWYDYQFSDEKVLVSDIVTVPQDSALRFLLITADRIGRGFESGTVTVDFSGLFKRQCVLDFNNENHDDFDYFSIGNSENECIFGHKVKYLRKNSEECYVGAVSLSQFTRVMKNCTCTRADFECDYNFVRQYDGTCKLVDGLQPGNEAAICKKDPDLVEYFQSTGYRKIPLSTCQGGLKLDGRTEPLPCPGKEKEFKQKYGISGSSFFMLFFVPFLFFVSAGWFVYDRGIRRNGGFARFGEIRLGDDQLIEENTTDKVVNTIIRFGVASFEVMAGGFGMIRRIANNSFNRITGRMNGRYRPSYSNLMHDDFLDEADDLLAGHDDDANDLASFMDDDSNFDIEDETTSVNDSGYRDQSPETENVVDSNN</sequence>
<reference evidence="12 13" key="1">
    <citation type="submission" date="2015-10" db="EMBL/GenBank/DDBJ databases">
        <title>Draft genomes sequences of Candida glabrata isolates 1A, 1B, 2A, 2B, 3A and 3B.</title>
        <authorList>
            <person name="Haavelsrud O.E."/>
            <person name="Gaustad P."/>
        </authorList>
    </citation>
    <scope>NUCLEOTIDE SEQUENCE [LARGE SCALE GENOMIC DNA]</scope>
    <source>
        <strain evidence="12">910700640</strain>
    </source>
</reference>
<dbReference type="GO" id="GO:0016020">
    <property type="term" value="C:membrane"/>
    <property type="evidence" value="ECO:0007669"/>
    <property type="project" value="UniProtKB-SubCell"/>
</dbReference>
<dbReference type="InterPro" id="IPR031778">
    <property type="entry name" value="Sortilin_N"/>
</dbReference>
<dbReference type="InterPro" id="IPR050310">
    <property type="entry name" value="VPS10-sortilin"/>
</dbReference>
<evidence type="ECO:0000256" key="6">
    <source>
        <dbReference type="ARBA" id="ARBA00023180"/>
    </source>
</evidence>
<keyword evidence="5 8" id="KW-0472">Membrane</keyword>
<dbReference type="PANTHER" id="PTHR12106:SF27">
    <property type="entry name" value="SORTILIN-RELATED RECEPTOR"/>
    <property type="match status" value="1"/>
</dbReference>
<dbReference type="VEuPathDB" id="FungiDB:B1J91_J04312g"/>
<dbReference type="SMART" id="SM00602">
    <property type="entry name" value="VPS10"/>
    <property type="match status" value="2"/>
</dbReference>
<keyword evidence="4 8" id="KW-1133">Transmembrane helix</keyword>
<comment type="subcellular location">
    <subcellularLocation>
        <location evidence="1">Membrane</location>
        <topology evidence="1">Single-pass membrane protein</topology>
    </subcellularLocation>
</comment>
<proteinExistence type="predicted"/>
<feature type="domain" description="VPS10" evidence="10">
    <location>
        <begin position="42"/>
        <end position="659"/>
    </location>
</feature>
<dbReference type="Gene3D" id="2.120.10.10">
    <property type="match status" value="1"/>
</dbReference>
<feature type="region of interest" description="Disordered" evidence="7">
    <location>
        <begin position="651"/>
        <end position="677"/>
    </location>
</feature>
<evidence type="ECO:0000256" key="8">
    <source>
        <dbReference type="SAM" id="Phobius"/>
    </source>
</evidence>
<dbReference type="GO" id="GO:0005829">
    <property type="term" value="C:cytosol"/>
    <property type="evidence" value="ECO:0007669"/>
    <property type="project" value="GOC"/>
</dbReference>
<dbReference type="VEuPathDB" id="FungiDB:CAGL0J04312g"/>
<feature type="signal peptide" evidence="9">
    <location>
        <begin position="1"/>
        <end position="19"/>
    </location>
</feature>
<evidence type="ECO:0000313" key="11">
    <source>
        <dbReference type="EMBL" id="KTA97259.1"/>
    </source>
</evidence>
<feature type="transmembrane region" description="Helical" evidence="8">
    <location>
        <begin position="1353"/>
        <end position="1372"/>
    </location>
</feature>
<feature type="region of interest" description="Disordered" evidence="7">
    <location>
        <begin position="1480"/>
        <end position="1514"/>
    </location>
</feature>
<dbReference type="InterPro" id="IPR015943">
    <property type="entry name" value="WD40/YVTN_repeat-like_dom_sf"/>
</dbReference>
<dbReference type="EMBL" id="LLZZ01000162">
    <property type="protein sequence ID" value="KTA97259.1"/>
    <property type="molecule type" value="Genomic_DNA"/>
</dbReference>
<evidence type="ECO:0000256" key="7">
    <source>
        <dbReference type="SAM" id="MobiDB-lite"/>
    </source>
</evidence>
<evidence type="ECO:0000313" key="12">
    <source>
        <dbReference type="EMBL" id="KTB11040.1"/>
    </source>
</evidence>
<keyword evidence="2 8" id="KW-0812">Transmembrane</keyword>
<dbReference type="GO" id="GO:0006623">
    <property type="term" value="P:protein targeting to vacuole"/>
    <property type="evidence" value="ECO:0007669"/>
    <property type="project" value="TreeGrafter"/>
</dbReference>
<evidence type="ECO:0000256" key="1">
    <source>
        <dbReference type="ARBA" id="ARBA00004167"/>
    </source>
</evidence>
<feature type="chain" id="PRO_5007992536" evidence="9">
    <location>
        <begin position="20"/>
        <end position="1514"/>
    </location>
</feature>
<feature type="compositionally biased region" description="Acidic residues" evidence="7">
    <location>
        <begin position="1480"/>
        <end position="1491"/>
    </location>
</feature>
<dbReference type="Proteomes" id="UP000054886">
    <property type="component" value="Unassembled WGS sequence"/>
</dbReference>
<dbReference type="GO" id="GO:0006896">
    <property type="term" value="P:Golgi to vacuole transport"/>
    <property type="evidence" value="ECO:0007669"/>
    <property type="project" value="TreeGrafter"/>
</dbReference>
<feature type="domain" description="VPS10" evidence="10">
    <location>
        <begin position="705"/>
        <end position="1340"/>
    </location>
</feature>
<accession>A0A0W0DGU2</accession>
<dbReference type="GO" id="GO:0005794">
    <property type="term" value="C:Golgi apparatus"/>
    <property type="evidence" value="ECO:0007669"/>
    <property type="project" value="TreeGrafter"/>
</dbReference>
<evidence type="ECO:0000256" key="3">
    <source>
        <dbReference type="ARBA" id="ARBA00022737"/>
    </source>
</evidence>
<gene>
    <name evidence="12" type="ORF">AO440_002950</name>
    <name evidence="11" type="ORF">AO440_005331</name>
</gene>
<dbReference type="Pfam" id="PF15902">
    <property type="entry name" value="Sortilin-Vps10"/>
    <property type="match status" value="2"/>
</dbReference>
<dbReference type="Gene3D" id="2.130.10.10">
    <property type="entry name" value="YVTN repeat-like/Quinoprotein amine dehydrogenase"/>
    <property type="match status" value="2"/>
</dbReference>
<dbReference type="VEuPathDB" id="FungiDB:GVI51_J04147"/>
<protein>
    <submittedName>
        <fullName evidence="12">Vacuolar protein sorting/targeting protein 10</fullName>
    </submittedName>
</protein>
<organism evidence="12 13">
    <name type="scientific">Candida glabrata</name>
    <name type="common">Yeast</name>
    <name type="synonym">Torulopsis glabrata</name>
    <dbReference type="NCBI Taxonomy" id="5478"/>
    <lineage>
        <taxon>Eukaryota</taxon>
        <taxon>Fungi</taxon>
        <taxon>Dikarya</taxon>
        <taxon>Ascomycota</taxon>
        <taxon>Saccharomycotina</taxon>
        <taxon>Saccharomycetes</taxon>
        <taxon>Saccharomycetales</taxon>
        <taxon>Saccharomycetaceae</taxon>
        <taxon>Nakaseomyces</taxon>
    </lineage>
</organism>
<keyword evidence="9" id="KW-0732">Signal</keyword>
<comment type="caution">
    <text evidence="12">The sequence shown here is derived from an EMBL/GenBank/DDBJ whole genome shotgun (WGS) entry which is preliminary data.</text>
</comment>
<evidence type="ECO:0000313" key="13">
    <source>
        <dbReference type="Proteomes" id="UP000054886"/>
    </source>
</evidence>
<dbReference type="PANTHER" id="PTHR12106">
    <property type="entry name" value="SORTILIN RELATED"/>
    <property type="match status" value="1"/>
</dbReference>
<evidence type="ECO:0000256" key="4">
    <source>
        <dbReference type="ARBA" id="ARBA00022989"/>
    </source>
</evidence>
<evidence type="ECO:0000256" key="5">
    <source>
        <dbReference type="ARBA" id="ARBA00023136"/>
    </source>
</evidence>
<dbReference type="FunFam" id="3.30.60.270:FF:000005">
    <property type="entry name" value="Sortilin"/>
    <property type="match status" value="1"/>
</dbReference>
<feature type="compositionally biased region" description="Basic and acidic residues" evidence="7">
    <location>
        <begin position="658"/>
        <end position="674"/>
    </location>
</feature>
<dbReference type="EMBL" id="LLZZ01000043">
    <property type="protein sequence ID" value="KTB11040.1"/>
    <property type="molecule type" value="Genomic_DNA"/>
</dbReference>
<evidence type="ECO:0000259" key="10">
    <source>
        <dbReference type="SMART" id="SM00602"/>
    </source>
</evidence>
<dbReference type="VEuPathDB" id="FungiDB:GWK60_J04125"/>
<dbReference type="SUPFAM" id="SSF110296">
    <property type="entry name" value="Oligoxyloglucan reducing end-specific cellobiohydrolase"/>
    <property type="match status" value="2"/>
</dbReference>
<keyword evidence="3" id="KW-0677">Repeat</keyword>
<evidence type="ECO:0000256" key="9">
    <source>
        <dbReference type="SAM" id="SignalP"/>
    </source>
</evidence>
<dbReference type="Pfam" id="PF15901">
    <property type="entry name" value="Sortilin_C"/>
    <property type="match status" value="2"/>
</dbReference>
<dbReference type="GO" id="GO:0006895">
    <property type="term" value="P:Golgi to endosome transport"/>
    <property type="evidence" value="ECO:0007669"/>
    <property type="project" value="TreeGrafter"/>
</dbReference>
<keyword evidence="6" id="KW-0325">Glycoprotein</keyword>
<evidence type="ECO:0000256" key="2">
    <source>
        <dbReference type="ARBA" id="ARBA00022692"/>
    </source>
</evidence>
<name>A0A0W0DGU2_CANGB</name>
<dbReference type="Gene3D" id="3.30.60.270">
    <property type="match status" value="2"/>
</dbReference>
<dbReference type="InterPro" id="IPR006581">
    <property type="entry name" value="VPS10"/>
</dbReference>
<dbReference type="FunFam" id="2.130.10.10:FF:000998">
    <property type="entry name" value="VPS10 homolog 2"/>
    <property type="match status" value="1"/>
</dbReference>
<dbReference type="CDD" id="cd15482">
    <property type="entry name" value="Sialidase_non-viral"/>
    <property type="match status" value="1"/>
</dbReference>